<keyword evidence="2" id="KW-0472">Membrane</keyword>
<sequence length="374" mass="41053">MTQTPEAAVAGDATERRAPGRPPEGAPDQASKAQAPSGGAAPPAAPAPRVRDPHLDNAKFIAILLVATGHGMAGVDAVPLASAAYYFLYLFHMPVFVVICGYVSKRFTLTDDNAVKHVRSTLAPYLIFQTAYSLFAWAFGERPFEIGLLNPYYITWFLLALFVWRISTPLWRRTRFPVAVAVVVCLLAYMSDLGGTLDIYRILGLMPFFVLGLALRPETLEILRRPPARVLGAVTLAAAFVAMFFAYPHMDARWVRWTHSNADMGVGELTGTAMRMGLLLTGLVLAAAFLAVVPSRRTWYTGLATLYAYLLHGFFTRLFTFTGWNEAGWLNTVPGVLLVAVVCCVVATLLSTGPVRRVTRWAVEPDIRPLFSKQ</sequence>
<proteinExistence type="predicted"/>
<dbReference type="RefSeq" id="WP_138644429.1">
    <property type="nucleotide sequence ID" value="NZ_VCKW01000028.1"/>
</dbReference>
<feature type="transmembrane region" description="Helical" evidence="2">
    <location>
        <begin position="176"/>
        <end position="193"/>
    </location>
</feature>
<dbReference type="EMBL" id="VCKW01000028">
    <property type="protein sequence ID" value="TMR04833.1"/>
    <property type="molecule type" value="Genomic_DNA"/>
</dbReference>
<dbReference type="OrthoDB" id="6623990at2"/>
<feature type="domain" description="Acyltransferase 3" evidence="3">
    <location>
        <begin position="55"/>
        <end position="350"/>
    </location>
</feature>
<dbReference type="InterPro" id="IPR002656">
    <property type="entry name" value="Acyl_transf_3_dom"/>
</dbReference>
<keyword evidence="5" id="KW-1185">Reference proteome</keyword>
<feature type="transmembrane region" description="Helical" evidence="2">
    <location>
        <begin position="122"/>
        <end position="140"/>
    </location>
</feature>
<keyword evidence="4" id="KW-0808">Transferase</keyword>
<accession>A0A5C4JHE1</accession>
<dbReference type="PANTHER" id="PTHR37312:SF1">
    <property type="entry name" value="MEMBRANE-BOUND ACYLTRANSFERASE YKRP-RELATED"/>
    <property type="match status" value="1"/>
</dbReference>
<feature type="transmembrane region" description="Helical" evidence="2">
    <location>
        <begin position="300"/>
        <end position="320"/>
    </location>
</feature>
<feature type="transmembrane region" description="Helical" evidence="2">
    <location>
        <begin position="228"/>
        <end position="247"/>
    </location>
</feature>
<keyword evidence="2" id="KW-1133">Transmembrane helix</keyword>
<feature type="transmembrane region" description="Helical" evidence="2">
    <location>
        <begin position="84"/>
        <end position="102"/>
    </location>
</feature>
<name>A0A5C4JHE1_9ACTN</name>
<dbReference type="InterPro" id="IPR052734">
    <property type="entry name" value="Nod_factor_acetyltransferase"/>
</dbReference>
<reference evidence="4 5" key="1">
    <citation type="submission" date="2019-05" db="EMBL/GenBank/DDBJ databases">
        <title>Draft genome sequence of Actinomadura sp. 14C53.</title>
        <authorList>
            <person name="Saricaoglu S."/>
            <person name="Isik K."/>
        </authorList>
    </citation>
    <scope>NUCLEOTIDE SEQUENCE [LARGE SCALE GENOMIC DNA]</scope>
    <source>
        <strain evidence="4 5">14C53</strain>
    </source>
</reference>
<evidence type="ECO:0000256" key="1">
    <source>
        <dbReference type="SAM" id="MobiDB-lite"/>
    </source>
</evidence>
<gene>
    <name evidence="4" type="ORF">ETD83_08040</name>
</gene>
<feature type="transmembrane region" description="Helical" evidence="2">
    <location>
        <begin position="273"/>
        <end position="293"/>
    </location>
</feature>
<dbReference type="Proteomes" id="UP000309174">
    <property type="component" value="Unassembled WGS sequence"/>
</dbReference>
<evidence type="ECO:0000313" key="5">
    <source>
        <dbReference type="Proteomes" id="UP000309174"/>
    </source>
</evidence>
<feature type="compositionally biased region" description="Low complexity" evidence="1">
    <location>
        <begin position="26"/>
        <end position="42"/>
    </location>
</feature>
<evidence type="ECO:0000313" key="4">
    <source>
        <dbReference type="EMBL" id="TMR04833.1"/>
    </source>
</evidence>
<feature type="region of interest" description="Disordered" evidence="1">
    <location>
        <begin position="1"/>
        <end position="48"/>
    </location>
</feature>
<feature type="transmembrane region" description="Helical" evidence="2">
    <location>
        <begin position="146"/>
        <end position="164"/>
    </location>
</feature>
<protein>
    <submittedName>
        <fullName evidence="4">Acyltransferase</fullName>
    </submittedName>
</protein>
<keyword evidence="2" id="KW-0812">Transmembrane</keyword>
<evidence type="ECO:0000259" key="3">
    <source>
        <dbReference type="Pfam" id="PF01757"/>
    </source>
</evidence>
<organism evidence="4 5">
    <name type="scientific">Actinomadura soli</name>
    <dbReference type="NCBI Taxonomy" id="2508997"/>
    <lineage>
        <taxon>Bacteria</taxon>
        <taxon>Bacillati</taxon>
        <taxon>Actinomycetota</taxon>
        <taxon>Actinomycetes</taxon>
        <taxon>Streptosporangiales</taxon>
        <taxon>Thermomonosporaceae</taxon>
        <taxon>Actinomadura</taxon>
    </lineage>
</organism>
<dbReference type="GO" id="GO:0016747">
    <property type="term" value="F:acyltransferase activity, transferring groups other than amino-acyl groups"/>
    <property type="evidence" value="ECO:0007669"/>
    <property type="project" value="InterPro"/>
</dbReference>
<evidence type="ECO:0000256" key="2">
    <source>
        <dbReference type="SAM" id="Phobius"/>
    </source>
</evidence>
<feature type="transmembrane region" description="Helical" evidence="2">
    <location>
        <begin position="332"/>
        <end position="350"/>
    </location>
</feature>
<comment type="caution">
    <text evidence="4">The sequence shown here is derived from an EMBL/GenBank/DDBJ whole genome shotgun (WGS) entry which is preliminary data.</text>
</comment>
<dbReference type="AlphaFoldDB" id="A0A5C4JHE1"/>
<feature type="transmembrane region" description="Helical" evidence="2">
    <location>
        <begin position="199"/>
        <end position="216"/>
    </location>
</feature>
<dbReference type="Pfam" id="PF01757">
    <property type="entry name" value="Acyl_transf_3"/>
    <property type="match status" value="1"/>
</dbReference>
<keyword evidence="4" id="KW-0012">Acyltransferase</keyword>
<dbReference type="PANTHER" id="PTHR37312">
    <property type="entry name" value="MEMBRANE-BOUND ACYLTRANSFERASE YKRP-RELATED"/>
    <property type="match status" value="1"/>
</dbReference>